<feature type="region of interest" description="Disordered" evidence="7">
    <location>
        <begin position="360"/>
        <end position="409"/>
    </location>
</feature>
<protein>
    <submittedName>
        <fullName evidence="12">E3 ubiquitin-protein ligase RBBP6-like isoform X1</fullName>
    </submittedName>
</protein>
<proteinExistence type="predicted"/>
<dbReference type="GO" id="GO:0006397">
    <property type="term" value="P:mRNA processing"/>
    <property type="evidence" value="ECO:0007669"/>
    <property type="project" value="InterPro"/>
</dbReference>
<dbReference type="PANTHER" id="PTHR15439">
    <property type="entry name" value="RETINOBLASTOMA-BINDING PROTEIN 6"/>
    <property type="match status" value="1"/>
</dbReference>
<feature type="domain" description="DWNN" evidence="10">
    <location>
        <begin position="4"/>
        <end position="76"/>
    </location>
</feature>
<feature type="compositionally biased region" description="Low complexity" evidence="7">
    <location>
        <begin position="238"/>
        <end position="252"/>
    </location>
</feature>
<evidence type="ECO:0000256" key="3">
    <source>
        <dbReference type="ARBA" id="ARBA00022771"/>
    </source>
</evidence>
<dbReference type="GO" id="GO:0008270">
    <property type="term" value="F:zinc ion binding"/>
    <property type="evidence" value="ECO:0007669"/>
    <property type="project" value="UniProtKB-KW"/>
</dbReference>
<evidence type="ECO:0000256" key="4">
    <source>
        <dbReference type="ARBA" id="ARBA00022833"/>
    </source>
</evidence>
<keyword evidence="4" id="KW-0862">Zinc</keyword>
<dbReference type="GO" id="GO:0016567">
    <property type="term" value="P:protein ubiquitination"/>
    <property type="evidence" value="ECO:0007669"/>
    <property type="project" value="InterPro"/>
</dbReference>
<dbReference type="Proteomes" id="UP000504624">
    <property type="component" value="Unplaced"/>
</dbReference>
<evidence type="ECO:0000259" key="10">
    <source>
        <dbReference type="PROSITE" id="PS51282"/>
    </source>
</evidence>
<feature type="compositionally biased region" description="Basic residues" evidence="7">
    <location>
        <begin position="360"/>
        <end position="371"/>
    </location>
</feature>
<accession>A0A6J0HQR7</accession>
<keyword evidence="5" id="KW-0539">Nucleus</keyword>
<feature type="compositionally biased region" description="Basic and acidic residues" evidence="7">
    <location>
        <begin position="397"/>
        <end position="409"/>
    </location>
</feature>
<dbReference type="SUPFAM" id="SSF57850">
    <property type="entry name" value="RING/U-box"/>
    <property type="match status" value="1"/>
</dbReference>
<feature type="region of interest" description="Disordered" evidence="7">
    <location>
        <begin position="235"/>
        <end position="254"/>
    </location>
</feature>
<evidence type="ECO:0000256" key="5">
    <source>
        <dbReference type="ARBA" id="ARBA00023242"/>
    </source>
</evidence>
<dbReference type="SMART" id="SM01180">
    <property type="entry name" value="DWNN"/>
    <property type="match status" value="1"/>
</dbReference>
<keyword evidence="2" id="KW-0479">Metal-binding</keyword>
<dbReference type="GO" id="GO:0006511">
    <property type="term" value="P:ubiquitin-dependent protein catabolic process"/>
    <property type="evidence" value="ECO:0007669"/>
    <property type="project" value="TreeGrafter"/>
</dbReference>
<feature type="region of interest" description="Disordered" evidence="7">
    <location>
        <begin position="83"/>
        <end position="103"/>
    </location>
</feature>
<dbReference type="InterPro" id="IPR033489">
    <property type="entry name" value="RBBP6"/>
</dbReference>
<evidence type="ECO:0000256" key="7">
    <source>
        <dbReference type="SAM" id="MobiDB-lite"/>
    </source>
</evidence>
<dbReference type="GeneID" id="108500429"/>
<dbReference type="RefSeq" id="XP_017676827.1">
    <property type="nucleotide sequence ID" value="XM_017821338.1"/>
</dbReference>
<reference evidence="12" key="1">
    <citation type="submission" date="2025-08" db="UniProtKB">
        <authorList>
            <consortium name="RefSeq"/>
        </authorList>
    </citation>
    <scope>IDENTIFICATION</scope>
</reference>
<dbReference type="PROSITE" id="PS50089">
    <property type="entry name" value="ZF_RING_2"/>
    <property type="match status" value="1"/>
</dbReference>
<evidence type="ECO:0000256" key="1">
    <source>
        <dbReference type="ARBA" id="ARBA00004123"/>
    </source>
</evidence>
<dbReference type="PROSITE" id="PS50158">
    <property type="entry name" value="ZF_CCHC"/>
    <property type="match status" value="1"/>
</dbReference>
<gene>
    <name evidence="12" type="primary">LOC108500429</name>
</gene>
<evidence type="ECO:0000256" key="6">
    <source>
        <dbReference type="PROSITE-ProRule" id="PRU00047"/>
    </source>
</evidence>
<dbReference type="GO" id="GO:0005634">
    <property type="term" value="C:nucleus"/>
    <property type="evidence" value="ECO:0007669"/>
    <property type="project" value="UniProtKB-SubCell"/>
</dbReference>
<dbReference type="InterPro" id="IPR013083">
    <property type="entry name" value="Znf_RING/FYVE/PHD"/>
</dbReference>
<evidence type="ECO:0000313" key="11">
    <source>
        <dbReference type="Proteomes" id="UP000504624"/>
    </source>
</evidence>
<dbReference type="PANTHER" id="PTHR15439:SF0">
    <property type="entry name" value="CELL DIVISION CYCLE AND APOPTOSIS REGULATOR PROTEIN 1-RELATED"/>
    <property type="match status" value="1"/>
</dbReference>
<evidence type="ECO:0000313" key="12">
    <source>
        <dbReference type="RefSeq" id="XP_017676827.1"/>
    </source>
</evidence>
<comment type="subcellular location">
    <subcellularLocation>
        <location evidence="1">Nucleus</location>
    </subcellularLocation>
</comment>
<dbReference type="InterPro" id="IPR001878">
    <property type="entry name" value="Znf_CCHC"/>
</dbReference>
<dbReference type="Gene3D" id="3.30.40.10">
    <property type="entry name" value="Zinc/RING finger domain, C3HC4 (zinc finger)"/>
    <property type="match status" value="1"/>
</dbReference>
<dbReference type="Gene3D" id="3.10.20.90">
    <property type="entry name" value="Phosphatidylinositol 3-kinase Catalytic Subunit, Chain A, domain 1"/>
    <property type="match status" value="1"/>
</dbReference>
<dbReference type="Pfam" id="PF08783">
    <property type="entry name" value="DWNN"/>
    <property type="match status" value="1"/>
</dbReference>
<feature type="domain" description="RING-type" evidence="8">
    <location>
        <begin position="262"/>
        <end position="303"/>
    </location>
</feature>
<dbReference type="OrthoDB" id="106784at2759"/>
<sequence length="409" mass="44628">MSHVHYKFSSLLSSDVVTFPGPSIALGELKHRIMACKKLKEANSDLQILNAQTNEEYTDANALILKNSSVIVRRVPAGAGTAASRAEAKCQKNPAKGTPKAIADPSVPLPLAQLVESPSLAETNAPEEEKIKVMMMQSCSYYDPSNYLKVPLGPLPPPNTCFKCGQQGHCKKKCPNTGQNKNVEGVPRIKRSSGIPASFMVEVKDPNAKGIMITSKGKYAIPIINVEAYAREKKEKPPLLQEEPTSSSSSSSPAPIPDKLLCVICREIMTDAAVIPCCGRSYCDNCIRTALLESEGHTSPTCHQTGVSADSLNANQLLGQAGNDFQSAKPTWELKLHSRPRSPGVRGEPVKADSVIFKRRTRNGKRKRKAKVTVQRQFNQTSSSFPRQSGHRHGKRPRTEPPVKEVKKE</sequence>
<feature type="compositionally biased region" description="Polar residues" evidence="7">
    <location>
        <begin position="374"/>
        <end position="387"/>
    </location>
</feature>
<feature type="domain" description="CCHC-type" evidence="9">
    <location>
        <begin position="161"/>
        <end position="176"/>
    </location>
</feature>
<dbReference type="InterPro" id="IPR036875">
    <property type="entry name" value="Znf_CCHC_sf"/>
</dbReference>
<dbReference type="SUPFAM" id="SSF57756">
    <property type="entry name" value="Retrovirus zinc finger-like domains"/>
    <property type="match status" value="1"/>
</dbReference>
<keyword evidence="3 6" id="KW-0863">Zinc-finger</keyword>
<evidence type="ECO:0000259" key="9">
    <source>
        <dbReference type="PROSITE" id="PS50158"/>
    </source>
</evidence>
<dbReference type="CDD" id="cd16620">
    <property type="entry name" value="vRING-HC-C4C4_RBBP6"/>
    <property type="match status" value="1"/>
</dbReference>
<organism evidence="11 12">
    <name type="scientific">Lepidothrix coronata</name>
    <name type="common">blue-crowned manakin</name>
    <dbReference type="NCBI Taxonomy" id="321398"/>
    <lineage>
        <taxon>Eukaryota</taxon>
        <taxon>Metazoa</taxon>
        <taxon>Chordata</taxon>
        <taxon>Craniata</taxon>
        <taxon>Vertebrata</taxon>
        <taxon>Euteleostomi</taxon>
        <taxon>Archelosauria</taxon>
        <taxon>Archosauria</taxon>
        <taxon>Dinosauria</taxon>
        <taxon>Saurischia</taxon>
        <taxon>Theropoda</taxon>
        <taxon>Coelurosauria</taxon>
        <taxon>Aves</taxon>
        <taxon>Neognathae</taxon>
        <taxon>Neoaves</taxon>
        <taxon>Telluraves</taxon>
        <taxon>Australaves</taxon>
        <taxon>Passeriformes</taxon>
        <taxon>Pipridae</taxon>
        <taxon>Lepidothrix</taxon>
    </lineage>
</organism>
<evidence type="ECO:0000259" key="8">
    <source>
        <dbReference type="PROSITE" id="PS50089"/>
    </source>
</evidence>
<evidence type="ECO:0000256" key="2">
    <source>
        <dbReference type="ARBA" id="ARBA00022723"/>
    </source>
</evidence>
<name>A0A6J0HQR7_9PASS</name>
<dbReference type="InterPro" id="IPR014891">
    <property type="entry name" value="DWNN_domain"/>
</dbReference>
<dbReference type="GO" id="GO:0061630">
    <property type="term" value="F:ubiquitin protein ligase activity"/>
    <property type="evidence" value="ECO:0007669"/>
    <property type="project" value="InterPro"/>
</dbReference>
<dbReference type="GO" id="GO:0003676">
    <property type="term" value="F:nucleic acid binding"/>
    <property type="evidence" value="ECO:0007669"/>
    <property type="project" value="InterPro"/>
</dbReference>
<dbReference type="PROSITE" id="PS51282">
    <property type="entry name" value="DWNN"/>
    <property type="match status" value="1"/>
</dbReference>
<dbReference type="InterPro" id="IPR001841">
    <property type="entry name" value="Znf_RING"/>
</dbReference>
<keyword evidence="11" id="KW-1185">Reference proteome</keyword>
<dbReference type="Gene3D" id="4.10.60.10">
    <property type="entry name" value="Zinc finger, CCHC-type"/>
    <property type="match status" value="1"/>
</dbReference>
<dbReference type="AlphaFoldDB" id="A0A6J0HQR7"/>